<evidence type="ECO:0000256" key="1">
    <source>
        <dbReference type="SAM" id="Phobius"/>
    </source>
</evidence>
<keyword evidence="1" id="KW-0812">Transmembrane</keyword>
<dbReference type="AlphaFoldDB" id="A0A2K8UHZ5"/>
<proteinExistence type="predicted"/>
<evidence type="ECO:0008006" key="4">
    <source>
        <dbReference type="Google" id="ProtNLM"/>
    </source>
</evidence>
<keyword evidence="3" id="KW-1185">Reference proteome</keyword>
<dbReference type="EMBL" id="CP020371">
    <property type="protein sequence ID" value="AUB85194.1"/>
    <property type="molecule type" value="Genomic_DNA"/>
</dbReference>
<dbReference type="Proteomes" id="UP000232638">
    <property type="component" value="Plasmid pTs417"/>
</dbReference>
<reference evidence="2 3" key="1">
    <citation type="submission" date="2017-03" db="EMBL/GenBank/DDBJ databases">
        <title>Complete genome sequence of Candidatus 'Thiodictyon syntrophicum' sp. nov. strain Cad16T, a photolithoautotroph purple sulfur bacterium isolated from an alpine meromictic lake.</title>
        <authorList>
            <person name="Luedin S.M."/>
            <person name="Pothier J.F."/>
            <person name="Danza F."/>
            <person name="Storelli N."/>
            <person name="Wittwer M."/>
            <person name="Tonolla M."/>
        </authorList>
    </citation>
    <scope>NUCLEOTIDE SEQUENCE [LARGE SCALE GENOMIC DNA]</scope>
    <source>
        <strain evidence="2 3">Cad16T</strain>
        <plasmid evidence="3">Plasmid pts417</plasmid>
    </source>
</reference>
<dbReference type="Pfam" id="PF14348">
    <property type="entry name" value="DtrJ-like"/>
    <property type="match status" value="1"/>
</dbReference>
<name>A0A2K8UHZ5_9GAMM</name>
<organism evidence="2 3">
    <name type="scientific">Candidatus Thiodictyon syntrophicum</name>
    <dbReference type="NCBI Taxonomy" id="1166950"/>
    <lineage>
        <taxon>Bacteria</taxon>
        <taxon>Pseudomonadati</taxon>
        <taxon>Pseudomonadota</taxon>
        <taxon>Gammaproteobacteria</taxon>
        <taxon>Chromatiales</taxon>
        <taxon>Chromatiaceae</taxon>
        <taxon>Thiodictyon</taxon>
    </lineage>
</organism>
<keyword evidence="1" id="KW-0472">Membrane</keyword>
<evidence type="ECO:0000313" key="2">
    <source>
        <dbReference type="EMBL" id="AUB85194.1"/>
    </source>
</evidence>
<feature type="transmembrane region" description="Helical" evidence="1">
    <location>
        <begin position="131"/>
        <end position="153"/>
    </location>
</feature>
<keyword evidence="1" id="KW-1133">Transmembrane helix</keyword>
<feature type="transmembrane region" description="Helical" evidence="1">
    <location>
        <begin position="14"/>
        <end position="37"/>
    </location>
</feature>
<keyword evidence="2" id="KW-0614">Plasmid</keyword>
<feature type="transmembrane region" description="Helical" evidence="1">
    <location>
        <begin position="173"/>
        <end position="193"/>
    </location>
</feature>
<sequence length="222" mass="24690">MLDDSHEGTDGKGIWLWTLAAGLLLFVMEFILFAALVPTDWTRQVSAKELTSLVDAVGPAQADVILDRAVRWYRACFVRTGLEAWSYHVLVPDQRMAGAGLEKLADSPVWPWLAGRVQVVWWSLGQACQRLAVLLFWWPFSLILGVAAAYDAWLRRRIRQHGFSYASPLIHFWAVRALLWILIGTLMLLVAPIPLPATGVPVGVVVVAVLLGLVLANSQKRL</sequence>
<dbReference type="KEGG" id="tsy:THSYN_30215"/>
<dbReference type="OrthoDB" id="9128627at2"/>
<evidence type="ECO:0000313" key="3">
    <source>
        <dbReference type="Proteomes" id="UP000232638"/>
    </source>
</evidence>
<accession>A0A2K8UHZ5</accession>
<gene>
    <name evidence="2" type="ORF">THSYN_30215</name>
</gene>
<geneLocation type="plasmid" evidence="3">
    <name>pts417</name>
</geneLocation>
<dbReference type="InterPro" id="IPR022266">
    <property type="entry name" value="DtrJ-like"/>
</dbReference>
<feature type="transmembrane region" description="Helical" evidence="1">
    <location>
        <begin position="199"/>
        <end position="216"/>
    </location>
</feature>
<dbReference type="RefSeq" id="WP_100922836.1">
    <property type="nucleotide sequence ID" value="NZ_CP020371.1"/>
</dbReference>
<protein>
    <recommendedName>
        <fullName evidence="4">Integrating conjugative element membrane protein</fullName>
    </recommendedName>
</protein>